<evidence type="ECO:0000256" key="6">
    <source>
        <dbReference type="ARBA" id="ARBA00034078"/>
    </source>
</evidence>
<dbReference type="CDD" id="cd00207">
    <property type="entry name" value="fer2"/>
    <property type="match status" value="1"/>
</dbReference>
<dbReference type="STRING" id="1763535.LPB072_09680"/>
<organism evidence="8 11">
    <name type="scientific">Hydrogenophaga crassostreae</name>
    <dbReference type="NCBI Taxonomy" id="1763535"/>
    <lineage>
        <taxon>Bacteria</taxon>
        <taxon>Pseudomonadati</taxon>
        <taxon>Pseudomonadota</taxon>
        <taxon>Betaproteobacteria</taxon>
        <taxon>Burkholderiales</taxon>
        <taxon>Comamonadaceae</taxon>
        <taxon>Hydrogenophaga</taxon>
    </lineage>
</organism>
<dbReference type="EMBL" id="LVWD01000007">
    <property type="protein sequence ID" value="OAD42774.1"/>
    <property type="molecule type" value="Genomic_DNA"/>
</dbReference>
<evidence type="ECO:0000256" key="4">
    <source>
        <dbReference type="ARBA" id="ARBA00023004"/>
    </source>
</evidence>
<evidence type="ECO:0000259" key="7">
    <source>
        <dbReference type="PROSITE" id="PS51085"/>
    </source>
</evidence>
<gene>
    <name evidence="8" type="ORF">LPB072_09680</name>
    <name evidence="9" type="ORF">LPB72_07695</name>
</gene>
<dbReference type="PROSITE" id="PS51085">
    <property type="entry name" value="2FE2S_FER_2"/>
    <property type="match status" value="1"/>
</dbReference>
<dbReference type="Proteomes" id="UP000185680">
    <property type="component" value="Chromosome"/>
</dbReference>
<dbReference type="SUPFAM" id="SSF54292">
    <property type="entry name" value="2Fe-2S ferredoxin-like"/>
    <property type="match status" value="1"/>
</dbReference>
<dbReference type="Proteomes" id="UP000185657">
    <property type="component" value="Unassembled WGS sequence"/>
</dbReference>
<dbReference type="InterPro" id="IPR001055">
    <property type="entry name" value="Adrenodoxin-like"/>
</dbReference>
<dbReference type="KEGG" id="hyl:LPB072_09680"/>
<evidence type="ECO:0000313" key="10">
    <source>
        <dbReference type="Proteomes" id="UP000185657"/>
    </source>
</evidence>
<reference evidence="9 10" key="1">
    <citation type="submission" date="2016-02" db="EMBL/GenBank/DDBJ databases">
        <title>Draft genome sequence of Hydrogenophaga sp. LPB0072.</title>
        <authorList>
            <person name="Shin S.-K."/>
            <person name="Yi H."/>
        </authorList>
    </citation>
    <scope>NUCLEOTIDE SEQUENCE [LARGE SCALE GENOMIC DNA]</scope>
    <source>
        <strain evidence="9 10">LPB0072</strain>
    </source>
</reference>
<dbReference type="InterPro" id="IPR012675">
    <property type="entry name" value="Beta-grasp_dom_sf"/>
</dbReference>
<dbReference type="GO" id="GO:0046872">
    <property type="term" value="F:metal ion binding"/>
    <property type="evidence" value="ECO:0007669"/>
    <property type="project" value="UniProtKB-KW"/>
</dbReference>
<comment type="cofactor">
    <cofactor evidence="6">
        <name>[2Fe-2S] cluster</name>
        <dbReference type="ChEBI" id="CHEBI:190135"/>
    </cofactor>
</comment>
<evidence type="ECO:0000256" key="2">
    <source>
        <dbReference type="ARBA" id="ARBA00022714"/>
    </source>
</evidence>
<proteinExistence type="inferred from homology"/>
<reference evidence="8 11" key="2">
    <citation type="submission" date="2016-10" db="EMBL/GenBank/DDBJ databases">
        <title>Hydorgenophaga sp. LPB0072 isolated from gastropod.</title>
        <authorList>
            <person name="Kim E."/>
            <person name="Yi H."/>
        </authorList>
    </citation>
    <scope>NUCLEOTIDE SEQUENCE [LARGE SCALE GENOMIC DNA]</scope>
    <source>
        <strain evidence="8 11">LPB0072</strain>
    </source>
</reference>
<evidence type="ECO:0000313" key="11">
    <source>
        <dbReference type="Proteomes" id="UP000185680"/>
    </source>
</evidence>
<dbReference type="RefSeq" id="WP_066088280.1">
    <property type="nucleotide sequence ID" value="NZ_CP017476.1"/>
</dbReference>
<evidence type="ECO:0000256" key="3">
    <source>
        <dbReference type="ARBA" id="ARBA00022723"/>
    </source>
</evidence>
<dbReference type="OrthoDB" id="9799640at2"/>
<dbReference type="AlphaFoldDB" id="A0A167IHN9"/>
<dbReference type="GO" id="GO:0140647">
    <property type="term" value="P:P450-containing electron transport chain"/>
    <property type="evidence" value="ECO:0007669"/>
    <property type="project" value="InterPro"/>
</dbReference>
<dbReference type="InterPro" id="IPR001041">
    <property type="entry name" value="2Fe-2S_ferredoxin-type"/>
</dbReference>
<keyword evidence="10" id="KW-1185">Reference proteome</keyword>
<dbReference type="Gene3D" id="3.10.20.30">
    <property type="match status" value="1"/>
</dbReference>
<dbReference type="InterPro" id="IPR018298">
    <property type="entry name" value="Adrenodoxin_Fe-S_BS"/>
</dbReference>
<evidence type="ECO:0000313" key="9">
    <source>
        <dbReference type="EMBL" id="OAD42774.1"/>
    </source>
</evidence>
<keyword evidence="2" id="KW-0001">2Fe-2S</keyword>
<protein>
    <submittedName>
        <fullName evidence="8">Ferredoxin</fullName>
    </submittedName>
</protein>
<evidence type="ECO:0000313" key="8">
    <source>
        <dbReference type="EMBL" id="AOW13079.1"/>
    </source>
</evidence>
<dbReference type="EMBL" id="CP017476">
    <property type="protein sequence ID" value="AOW13079.1"/>
    <property type="molecule type" value="Genomic_DNA"/>
</dbReference>
<evidence type="ECO:0000256" key="1">
    <source>
        <dbReference type="ARBA" id="ARBA00010914"/>
    </source>
</evidence>
<feature type="domain" description="2Fe-2S ferredoxin-type" evidence="7">
    <location>
        <begin position="2"/>
        <end position="106"/>
    </location>
</feature>
<comment type="similarity">
    <text evidence="1">Belongs to the adrenodoxin/putidaredoxin family.</text>
</comment>
<dbReference type="InterPro" id="IPR036010">
    <property type="entry name" value="2Fe-2S_ferredoxin-like_sf"/>
</dbReference>
<dbReference type="PRINTS" id="PR00355">
    <property type="entry name" value="ADRENODOXIN"/>
</dbReference>
<dbReference type="Pfam" id="PF00111">
    <property type="entry name" value="Fer2"/>
    <property type="match status" value="1"/>
</dbReference>
<accession>A0A167IHN9</accession>
<keyword evidence="4" id="KW-0408">Iron</keyword>
<name>A0A167IHN9_9BURK</name>
<keyword evidence="3" id="KW-0479">Metal-binding</keyword>
<dbReference type="PROSITE" id="PS00814">
    <property type="entry name" value="ADX"/>
    <property type="match status" value="1"/>
</dbReference>
<dbReference type="GO" id="GO:0051537">
    <property type="term" value="F:2 iron, 2 sulfur cluster binding"/>
    <property type="evidence" value="ECO:0007669"/>
    <property type="project" value="UniProtKB-KW"/>
</dbReference>
<dbReference type="GO" id="GO:0009055">
    <property type="term" value="F:electron transfer activity"/>
    <property type="evidence" value="ECO:0007669"/>
    <property type="project" value="TreeGrafter"/>
</dbReference>
<sequence length="107" mass="11336">MITIHFIAADGSEQTVPGKPGQSLMQAAEKARHPGIAADCGGSLTCATCHVKVAPEWASRLPEASNDEMAMLEFTASPREATSRLSCQIELTAELDGLVVHLPTAQY</sequence>
<dbReference type="PANTHER" id="PTHR23426:SF65">
    <property type="entry name" value="FERREDOXIN-2, MITOCHONDRIAL"/>
    <property type="match status" value="1"/>
</dbReference>
<keyword evidence="5" id="KW-0411">Iron-sulfur</keyword>
<evidence type="ECO:0000256" key="5">
    <source>
        <dbReference type="ARBA" id="ARBA00023014"/>
    </source>
</evidence>
<dbReference type="PANTHER" id="PTHR23426">
    <property type="entry name" value="FERREDOXIN/ADRENODOXIN"/>
    <property type="match status" value="1"/>
</dbReference>